<dbReference type="Proteomes" id="UP000304912">
    <property type="component" value="Chromosome"/>
</dbReference>
<proteinExistence type="predicted"/>
<evidence type="ECO:0000313" key="2">
    <source>
        <dbReference type="EMBL" id="QCZ92914.1"/>
    </source>
</evidence>
<feature type="domain" description="Alpha-L-glutamate ligase-related protein ATP-grasp" evidence="1">
    <location>
        <begin position="183"/>
        <end position="336"/>
    </location>
</feature>
<dbReference type="RefSeq" id="WP_139755663.1">
    <property type="nucleotide sequence ID" value="NZ_CP039852.1"/>
</dbReference>
<accession>A0A5B7YBF9</accession>
<protein>
    <recommendedName>
        <fullName evidence="1">Alpha-L-glutamate ligase-related protein ATP-grasp domain-containing protein</fullName>
    </recommendedName>
</protein>
<sequence>MNKQKLYIKNVARAILRPPTSIPYDVFHANEAKSIEKHLSEKFGPLDPQTAAKCDDYAMSVFGEKKFAPWLRVYSLMAGEFKEGWIPDNYYGAVVVSSLKGPYGSMSRLKPLNAAIFKNNAFPDLGSHVNGLFLDLDYNVIPPQEFKNLLFRDHDRVVFKVDDVSQGKGIFFFERDSFTPEAVKKIGNGVFQYYIEQHPMLHAYAPNSVATLRVTSVIDETGDVSVRAAYLRLGVGKDTHVMSASNIRIPITLSTGVMHDNGYLPTWLPTSEHPTSGLRFAGESIPSFDKCIDVVKQSHLKLPFARIIGWDLAVDKDGEVAIMEWNGAHNGIKFSEATQGPCFADLGWEKLRKRK</sequence>
<keyword evidence="3" id="KW-1185">Reference proteome</keyword>
<evidence type="ECO:0000313" key="3">
    <source>
        <dbReference type="Proteomes" id="UP000304912"/>
    </source>
</evidence>
<dbReference type="SUPFAM" id="SSF56059">
    <property type="entry name" value="Glutathione synthetase ATP-binding domain-like"/>
    <property type="match status" value="1"/>
</dbReference>
<dbReference type="EMBL" id="CP039852">
    <property type="protein sequence ID" value="QCZ92914.1"/>
    <property type="molecule type" value="Genomic_DNA"/>
</dbReference>
<gene>
    <name evidence="2" type="ORF">FBQ74_05165</name>
</gene>
<reference evidence="2 3" key="1">
    <citation type="submission" date="2019-04" db="EMBL/GenBank/DDBJ databases">
        <title>Salinimonas iocasae sp. nov., a halophilic bacterium isolated from the outer tube casing of tubeworms in Okinawa Trough.</title>
        <authorList>
            <person name="Zhang H."/>
            <person name="Wang H."/>
            <person name="Li C."/>
        </authorList>
    </citation>
    <scope>NUCLEOTIDE SEQUENCE [LARGE SCALE GENOMIC DNA]</scope>
    <source>
        <strain evidence="2 3">KX18D6</strain>
    </source>
</reference>
<name>A0A5B7YBF9_9ALTE</name>
<dbReference type="OrthoDB" id="6378561at2"/>
<dbReference type="Pfam" id="PF14397">
    <property type="entry name" value="ATPgrasp_ST"/>
    <property type="match status" value="1"/>
</dbReference>
<evidence type="ECO:0000259" key="1">
    <source>
        <dbReference type="Pfam" id="PF14397"/>
    </source>
</evidence>
<dbReference type="KEGG" id="salk:FBQ74_05165"/>
<dbReference type="InterPro" id="IPR039523">
    <property type="entry name" value="RimK-rel_E_lig_ATP-grasp"/>
</dbReference>
<dbReference type="AlphaFoldDB" id="A0A5B7YBF9"/>
<organism evidence="2 3">
    <name type="scientific">Salinimonas iocasae</name>
    <dbReference type="NCBI Taxonomy" id="2572577"/>
    <lineage>
        <taxon>Bacteria</taxon>
        <taxon>Pseudomonadati</taxon>
        <taxon>Pseudomonadota</taxon>
        <taxon>Gammaproteobacteria</taxon>
        <taxon>Alteromonadales</taxon>
        <taxon>Alteromonadaceae</taxon>
        <taxon>Alteromonas/Salinimonas group</taxon>
        <taxon>Salinimonas</taxon>
    </lineage>
</organism>